<evidence type="ECO:0000313" key="4">
    <source>
        <dbReference type="EMBL" id="NJP00746.1"/>
    </source>
</evidence>
<dbReference type="InterPro" id="IPR032636">
    <property type="entry name" value="Pilus_assem_E-set-like_dom"/>
</dbReference>
<dbReference type="Pfam" id="PF15976">
    <property type="entry name" value="CooC_C"/>
    <property type="match status" value="1"/>
</dbReference>
<feature type="domain" description="Pilus assembly protein C-terminal" evidence="2">
    <location>
        <begin position="711"/>
        <end position="806"/>
    </location>
</feature>
<dbReference type="Proteomes" id="UP000746535">
    <property type="component" value="Unassembled WGS sequence"/>
</dbReference>
<organism evidence="4 5">
    <name type="scientific">Pseudomonas quercus</name>
    <dbReference type="NCBI Taxonomy" id="2722792"/>
    <lineage>
        <taxon>Bacteria</taxon>
        <taxon>Pseudomonadati</taxon>
        <taxon>Pseudomonadota</taxon>
        <taxon>Gammaproteobacteria</taxon>
        <taxon>Pseudomonadales</taxon>
        <taxon>Pseudomonadaceae</taxon>
        <taxon>Pseudomonas</taxon>
    </lineage>
</organism>
<evidence type="ECO:0000313" key="5">
    <source>
        <dbReference type="Proteomes" id="UP000746535"/>
    </source>
</evidence>
<dbReference type="PANTHER" id="PTHR30451:SF5">
    <property type="entry name" value="SLR0019 PROTEIN"/>
    <property type="match status" value="1"/>
</dbReference>
<name>A0ABX0YEW5_9PSED</name>
<dbReference type="PANTHER" id="PTHR30451">
    <property type="entry name" value="OUTER MEMBRANE USHER PROTEIN"/>
    <property type="match status" value="1"/>
</dbReference>
<dbReference type="EMBL" id="JAAVJI010000003">
    <property type="protein sequence ID" value="NJP00746.1"/>
    <property type="molecule type" value="Genomic_DNA"/>
</dbReference>
<reference evidence="4 5" key="1">
    <citation type="submission" date="2020-03" db="EMBL/GenBank/DDBJ databases">
        <authorList>
            <person name="Wang L."/>
            <person name="He N."/>
            <person name="Li Y."/>
            <person name="Fang Y."/>
            <person name="Zhang F."/>
        </authorList>
    </citation>
    <scope>NUCLEOTIDE SEQUENCE [LARGE SCALE GENOMIC DNA]</scope>
    <source>
        <strain evidence="5">hsmgli-8</strain>
    </source>
</reference>
<accession>A0ABX0YEW5</accession>
<gene>
    <name evidence="4" type="ORF">HBH25_07710</name>
</gene>
<comment type="caution">
    <text evidence="4">The sequence shown here is derived from an EMBL/GenBank/DDBJ whole genome shotgun (WGS) entry which is preliminary data.</text>
</comment>
<dbReference type="InterPro" id="IPR031917">
    <property type="entry name" value="Pilus_assem_C"/>
</dbReference>
<evidence type="ECO:0000259" key="3">
    <source>
        <dbReference type="Pfam" id="PF16967"/>
    </source>
</evidence>
<feature type="domain" description="Pilus assembly protein E-set like" evidence="3">
    <location>
        <begin position="252"/>
        <end position="319"/>
    </location>
</feature>
<evidence type="ECO:0000256" key="1">
    <source>
        <dbReference type="ARBA" id="ARBA00022729"/>
    </source>
</evidence>
<protein>
    <submittedName>
        <fullName evidence="4">Pilus assembly protein PapC</fullName>
    </submittedName>
</protein>
<evidence type="ECO:0000259" key="2">
    <source>
        <dbReference type="Pfam" id="PF15976"/>
    </source>
</evidence>
<sequence>MLAAEASAAGPSSLDLLSQAKGLPPEFRDHFFNVPLVVRVDLNGRYLGDAMLLLGQDNTAQLLKFTSTTQSDASQAQRQAWLDALGEPLSLGDCTARCPEGLVALHYSLERSALSILTAQAEQDTETPRFHRLPERSSGLLVRNQLNVAGSESQMYGTWLAAATGSVGQWTTVAEGQVDRSRYEGLSEDRHRLRSLYADHLRGDHFYRLGYFAPSLQGLSRQPRTLNGRPEGTLGLMFGSSDSLAIDSAQPSASPVYVTPNRPATVEVYRSGSLIYSQPVQPGLQTVDTRSLPGGIYEVEVRVVEDGQVTATSNEFIYKPQNWKNLDQRWRYNAYLGQGRELLSNWDSTREEGMNAGLIANYLLHPQAILGMSVEHVDARMQYGLSLDASLSQGLQLFSNVYRTDGLGDGLDTQAIYTYRAGNLMLSHNRSWLYYQAWDDRLPPGFPSRQRWAIQENTQTALSWQHRFTARGTGTARLTHDTGPAAGTGLDLSWVQRSVVLGSDAYWRFSMFDRPGSDSSGNRRNRGLDVSLTVALGSGGDSVYGTFGTRTDREGGREQVATLNYRHALHGPFLQNVTGTLNKDSYGVGVGGRVDFLSPALAGDLYVQSSSYNGELGGGLNLGNTIALGGGHVASSGDFNSYASGMIVDVDSDLPDIQLRTYDEHGTSGRLQAGRNVIPLTPYEPGRVRFDVRGDSAHPAVVVPQVADYHLNKGAVGYQRVRIMRTVTVIGRLLDDGGKPLPGAMVVNHASRGVSEADGFFAVEMSHSTPTLEVRHHGKRRCLVNVDPARVQREQDVLMVGDLTCSQTQVAGTLEGERPDA</sequence>
<keyword evidence="1" id="KW-0732">Signal</keyword>
<dbReference type="InterPro" id="IPR000015">
    <property type="entry name" value="Fimb_usher"/>
</dbReference>
<keyword evidence="5" id="KW-1185">Reference proteome</keyword>
<dbReference type="Pfam" id="PF16967">
    <property type="entry name" value="TcfC"/>
    <property type="match status" value="1"/>
</dbReference>
<proteinExistence type="predicted"/>